<comment type="catalytic activity">
    <reaction evidence="3">
        <text>3-O-[beta-D-GlcA-(1-&gt;3)-beta-D-Gal-(1-&gt;3)-beta-D-Gal-(1-&gt;4)-beta-D-2-O-P-Xyl]-L-seryl-[protein] + H2O = 3-O-(beta-D-GlcA-(1-&gt;3)-beta-D-Gal-(1-&gt;3)-beta-D-Gal-(1-&gt;4)-beta-D-Xyl)-L-seryl-[protein] + phosphate</text>
        <dbReference type="Rhea" id="RHEA:56512"/>
        <dbReference type="Rhea" id="RHEA-COMP:12573"/>
        <dbReference type="Rhea" id="RHEA-COMP:14559"/>
        <dbReference type="ChEBI" id="CHEBI:15377"/>
        <dbReference type="ChEBI" id="CHEBI:43474"/>
        <dbReference type="ChEBI" id="CHEBI:132093"/>
        <dbReference type="ChEBI" id="CHEBI:140495"/>
    </reaction>
</comment>
<evidence type="ECO:0000313" key="8">
    <source>
        <dbReference type="Proteomes" id="UP001283361"/>
    </source>
</evidence>
<gene>
    <name evidence="7" type="ORF">RRG08_051543</name>
</gene>
<dbReference type="InterPro" id="IPR000560">
    <property type="entry name" value="His_Pase_clade-2"/>
</dbReference>
<dbReference type="Gene3D" id="3.40.50.1240">
    <property type="entry name" value="Phosphoglycerate mutase-like"/>
    <property type="match status" value="1"/>
</dbReference>
<sequence length="551" mass="60827">MHSPRCVRIMNMKVLAVCGFFSVIITTYLTLKYTAVQHAPVSKDLPLQHLDQMKGPGSLEMHIKPFRPKPTLTKCENQQVLDTRPLLSVPRIAKYCNIPNSSPPGDEGMVPKDLKLMGAHVVIRHGDRAPLIHLPGDKAPPLSCLVDARQFHHLPKLQNYEHVMAQAAQIEDDVTSEFSRWAMYPSRSECGEGQLTGQGAMQQVLNGLHLHQRYAEPPHNLRLDHSTVAVHSTVVSRTYQSALAFLYGLLPQFDRKQIKIQSTPTLMFCDSKAAPGSVCLCPGLETLRNRAVASCRSEGAAAHSLATYEATTTKTLAQVFGVSSAALPSPEGVMDGLSRYACHSIPPPCITLTNSSSGSRCTTTTCIDAKTMEGVWAPVDAQSRCMSKNSNFLKYSAVSTHGLLLRIAQGLHRIMLGNISTNNDVSQNPLFVLYSGHDNTLTPLITALGLKEAVWPGYATRLVFELYKRASTPDVRAQHFVRILLNGKPVTSETVFCHSGSVLSGRDDLCEFERFYSHIVSMNVQEFCLSLRSSRAQNLRRKRAQKKTKKL</sequence>
<evidence type="ECO:0000313" key="7">
    <source>
        <dbReference type="EMBL" id="KAK3736551.1"/>
    </source>
</evidence>
<proteinExistence type="inferred from homology"/>
<keyword evidence="6" id="KW-0812">Transmembrane</keyword>
<evidence type="ECO:0000256" key="4">
    <source>
        <dbReference type="ARBA" id="ARBA00040357"/>
    </source>
</evidence>
<dbReference type="PANTHER" id="PTHR11567:SF110">
    <property type="entry name" value="2-PHOSPHOXYLOSE PHOSPHATASE 1"/>
    <property type="match status" value="1"/>
</dbReference>
<dbReference type="EMBL" id="JAWDGP010006702">
    <property type="protein sequence ID" value="KAK3736551.1"/>
    <property type="molecule type" value="Genomic_DNA"/>
</dbReference>
<dbReference type="Pfam" id="PF00328">
    <property type="entry name" value="His_Phos_2"/>
    <property type="match status" value="2"/>
</dbReference>
<dbReference type="GO" id="GO:0005794">
    <property type="term" value="C:Golgi apparatus"/>
    <property type="evidence" value="ECO:0007669"/>
    <property type="project" value="TreeGrafter"/>
</dbReference>
<evidence type="ECO:0000256" key="1">
    <source>
        <dbReference type="ARBA" id="ARBA00005375"/>
    </source>
</evidence>
<dbReference type="GO" id="GO:0050650">
    <property type="term" value="P:chondroitin sulfate proteoglycan biosynthetic process"/>
    <property type="evidence" value="ECO:0007669"/>
    <property type="project" value="TreeGrafter"/>
</dbReference>
<dbReference type="GO" id="GO:0016791">
    <property type="term" value="F:phosphatase activity"/>
    <property type="evidence" value="ECO:0007669"/>
    <property type="project" value="TreeGrafter"/>
</dbReference>
<dbReference type="InterPro" id="IPR029033">
    <property type="entry name" value="His_PPase_superfam"/>
</dbReference>
<keyword evidence="2" id="KW-0378">Hydrolase</keyword>
<dbReference type="SUPFAM" id="SSF53254">
    <property type="entry name" value="Phosphoglycerate mutase-like"/>
    <property type="match status" value="1"/>
</dbReference>
<comment type="similarity">
    <text evidence="1">Belongs to the histidine acid phosphatase family.</text>
</comment>
<evidence type="ECO:0000256" key="5">
    <source>
        <dbReference type="ARBA" id="ARBA00041499"/>
    </source>
</evidence>
<evidence type="ECO:0000256" key="2">
    <source>
        <dbReference type="ARBA" id="ARBA00022801"/>
    </source>
</evidence>
<protein>
    <recommendedName>
        <fullName evidence="4">2-phosphoxylose phosphatase 1</fullName>
    </recommendedName>
    <alternativeName>
        <fullName evidence="5">Acid phosphatase-like protein 2</fullName>
    </alternativeName>
</protein>
<feature type="transmembrane region" description="Helical" evidence="6">
    <location>
        <begin position="12"/>
        <end position="31"/>
    </location>
</feature>
<keyword evidence="6" id="KW-1133">Transmembrane helix</keyword>
<keyword evidence="8" id="KW-1185">Reference proteome</keyword>
<dbReference type="Proteomes" id="UP001283361">
    <property type="component" value="Unassembled WGS sequence"/>
</dbReference>
<keyword evidence="6" id="KW-0472">Membrane</keyword>
<accession>A0AAE0Y822</accession>
<dbReference type="GO" id="GO:0006024">
    <property type="term" value="P:glycosaminoglycan biosynthetic process"/>
    <property type="evidence" value="ECO:0007669"/>
    <property type="project" value="TreeGrafter"/>
</dbReference>
<evidence type="ECO:0000256" key="3">
    <source>
        <dbReference type="ARBA" id="ARBA00036311"/>
    </source>
</evidence>
<dbReference type="PROSITE" id="PS00616">
    <property type="entry name" value="HIS_ACID_PHOSPHAT_1"/>
    <property type="match status" value="1"/>
</dbReference>
<reference evidence="7" key="1">
    <citation type="journal article" date="2023" name="G3 (Bethesda)">
        <title>A reference genome for the long-term kleptoplast-retaining sea slug Elysia crispata morphotype clarki.</title>
        <authorList>
            <person name="Eastman K.E."/>
            <person name="Pendleton A.L."/>
            <person name="Shaikh M.A."/>
            <person name="Suttiyut T."/>
            <person name="Ogas R."/>
            <person name="Tomko P."/>
            <person name="Gavelis G."/>
            <person name="Widhalm J.R."/>
            <person name="Wisecaver J.H."/>
        </authorList>
    </citation>
    <scope>NUCLEOTIDE SEQUENCE</scope>
    <source>
        <strain evidence="7">ECLA1</strain>
    </source>
</reference>
<dbReference type="InterPro" id="IPR033379">
    <property type="entry name" value="Acid_Pase_AS"/>
</dbReference>
<comment type="caution">
    <text evidence="7">The sequence shown here is derived from an EMBL/GenBank/DDBJ whole genome shotgun (WGS) entry which is preliminary data.</text>
</comment>
<name>A0AAE0Y822_9GAST</name>
<dbReference type="PROSITE" id="PS00778">
    <property type="entry name" value="HIS_ACID_PHOSPHAT_2"/>
    <property type="match status" value="1"/>
</dbReference>
<evidence type="ECO:0000256" key="6">
    <source>
        <dbReference type="SAM" id="Phobius"/>
    </source>
</evidence>
<dbReference type="InterPro" id="IPR050645">
    <property type="entry name" value="Histidine_acid_phosphatase"/>
</dbReference>
<dbReference type="PANTHER" id="PTHR11567">
    <property type="entry name" value="ACID PHOSPHATASE-RELATED"/>
    <property type="match status" value="1"/>
</dbReference>
<dbReference type="AlphaFoldDB" id="A0AAE0Y822"/>
<organism evidence="7 8">
    <name type="scientific">Elysia crispata</name>
    <name type="common">lettuce slug</name>
    <dbReference type="NCBI Taxonomy" id="231223"/>
    <lineage>
        <taxon>Eukaryota</taxon>
        <taxon>Metazoa</taxon>
        <taxon>Spiralia</taxon>
        <taxon>Lophotrochozoa</taxon>
        <taxon>Mollusca</taxon>
        <taxon>Gastropoda</taxon>
        <taxon>Heterobranchia</taxon>
        <taxon>Euthyneura</taxon>
        <taxon>Panpulmonata</taxon>
        <taxon>Sacoglossa</taxon>
        <taxon>Placobranchoidea</taxon>
        <taxon>Plakobranchidae</taxon>
        <taxon>Elysia</taxon>
    </lineage>
</organism>
<dbReference type="CDD" id="cd07061">
    <property type="entry name" value="HP_HAP_like"/>
    <property type="match status" value="1"/>
</dbReference>